<dbReference type="InterPro" id="IPR000971">
    <property type="entry name" value="Globin"/>
</dbReference>
<accession>A0A7H0HKE9</accession>
<dbReference type="Pfam" id="PF00042">
    <property type="entry name" value="Globin"/>
    <property type="match status" value="1"/>
</dbReference>
<dbReference type="GO" id="GO:0019825">
    <property type="term" value="F:oxygen binding"/>
    <property type="evidence" value="ECO:0007669"/>
    <property type="project" value="InterPro"/>
</dbReference>
<organism evidence="7 8">
    <name type="scientific">Paenacidovorax monticola</name>
    <dbReference type="NCBI Taxonomy" id="1926868"/>
    <lineage>
        <taxon>Bacteria</taxon>
        <taxon>Pseudomonadati</taxon>
        <taxon>Pseudomonadota</taxon>
        <taxon>Betaproteobacteria</taxon>
        <taxon>Burkholderiales</taxon>
        <taxon>Comamonadaceae</taxon>
        <taxon>Paenacidovorax</taxon>
    </lineage>
</organism>
<dbReference type="InterPro" id="IPR009050">
    <property type="entry name" value="Globin-like_sf"/>
</dbReference>
<dbReference type="InterPro" id="IPR012292">
    <property type="entry name" value="Globin/Proto"/>
</dbReference>
<keyword evidence="8" id="KW-1185">Reference proteome</keyword>
<dbReference type="SUPFAM" id="SSF46458">
    <property type="entry name" value="Globin-like"/>
    <property type="match status" value="1"/>
</dbReference>
<dbReference type="GO" id="GO:0071949">
    <property type="term" value="F:FAD binding"/>
    <property type="evidence" value="ECO:0007669"/>
    <property type="project" value="TreeGrafter"/>
</dbReference>
<dbReference type="EMBL" id="CP060790">
    <property type="protein sequence ID" value="QNP61015.1"/>
    <property type="molecule type" value="Genomic_DNA"/>
</dbReference>
<dbReference type="GO" id="GO:0046872">
    <property type="term" value="F:metal ion binding"/>
    <property type="evidence" value="ECO:0007669"/>
    <property type="project" value="UniProtKB-KW"/>
</dbReference>
<dbReference type="PANTHER" id="PTHR43396:SF3">
    <property type="entry name" value="FLAVOHEMOPROTEIN"/>
    <property type="match status" value="1"/>
</dbReference>
<keyword evidence="5" id="KW-0813">Transport</keyword>
<dbReference type="PANTHER" id="PTHR43396">
    <property type="entry name" value="FLAVOHEMOPROTEIN"/>
    <property type="match status" value="1"/>
</dbReference>
<evidence type="ECO:0000313" key="7">
    <source>
        <dbReference type="EMBL" id="QNP61015.1"/>
    </source>
</evidence>
<name>A0A7H0HKE9_9BURK</name>
<evidence type="ECO:0000256" key="4">
    <source>
        <dbReference type="ARBA" id="ARBA00023004"/>
    </source>
</evidence>
<dbReference type="GO" id="GO:0008941">
    <property type="term" value="F:nitric oxide dioxygenase NAD(P)H activity"/>
    <property type="evidence" value="ECO:0007669"/>
    <property type="project" value="TreeGrafter"/>
</dbReference>
<keyword evidence="1 5" id="KW-0349">Heme</keyword>
<feature type="domain" description="Globin" evidence="6">
    <location>
        <begin position="1"/>
        <end position="135"/>
    </location>
</feature>
<dbReference type="GO" id="GO:0005344">
    <property type="term" value="F:oxygen carrier activity"/>
    <property type="evidence" value="ECO:0007669"/>
    <property type="project" value="UniProtKB-KW"/>
</dbReference>
<proteinExistence type="inferred from homology"/>
<dbReference type="RefSeq" id="WP_187737992.1">
    <property type="nucleotide sequence ID" value="NZ_CP060790.1"/>
</dbReference>
<dbReference type="GO" id="GO:0071500">
    <property type="term" value="P:cellular response to nitrosative stress"/>
    <property type="evidence" value="ECO:0007669"/>
    <property type="project" value="TreeGrafter"/>
</dbReference>
<evidence type="ECO:0000256" key="3">
    <source>
        <dbReference type="ARBA" id="ARBA00022723"/>
    </source>
</evidence>
<evidence type="ECO:0000259" key="6">
    <source>
        <dbReference type="PROSITE" id="PS01033"/>
    </source>
</evidence>
<keyword evidence="2 5" id="KW-0561">Oxygen transport</keyword>
<protein>
    <submittedName>
        <fullName evidence="7">Hemin receptor</fullName>
    </submittedName>
</protein>
<evidence type="ECO:0000256" key="2">
    <source>
        <dbReference type="ARBA" id="ARBA00022621"/>
    </source>
</evidence>
<dbReference type="GO" id="GO:0046210">
    <property type="term" value="P:nitric oxide catabolic process"/>
    <property type="evidence" value="ECO:0007669"/>
    <property type="project" value="TreeGrafter"/>
</dbReference>
<keyword evidence="7" id="KW-0675">Receptor</keyword>
<dbReference type="PROSITE" id="PS01033">
    <property type="entry name" value="GLOBIN"/>
    <property type="match status" value="1"/>
</dbReference>
<keyword evidence="4" id="KW-0408">Iron</keyword>
<evidence type="ECO:0000256" key="5">
    <source>
        <dbReference type="RuleBase" id="RU000356"/>
    </source>
</evidence>
<dbReference type="Gene3D" id="1.10.490.10">
    <property type="entry name" value="Globins"/>
    <property type="match status" value="1"/>
</dbReference>
<gene>
    <name evidence="7" type="ORF">H9L24_09885</name>
</gene>
<comment type="similarity">
    <text evidence="5">Belongs to the globin family.</text>
</comment>
<keyword evidence="3" id="KW-0479">Metal-binding</keyword>
<reference evidence="7 8" key="1">
    <citation type="submission" date="2020-08" db="EMBL/GenBank/DDBJ databases">
        <title>Genome sequence of Acidovorax monticola KACC 19171T.</title>
        <authorList>
            <person name="Hyun D.-W."/>
            <person name="Bae J.-W."/>
        </authorList>
    </citation>
    <scope>NUCLEOTIDE SEQUENCE [LARGE SCALE GENOMIC DNA]</scope>
    <source>
        <strain evidence="7 8">KACC 19171</strain>
    </source>
</reference>
<dbReference type="AlphaFoldDB" id="A0A7H0HKE9"/>
<dbReference type="GO" id="GO:0020037">
    <property type="term" value="F:heme binding"/>
    <property type="evidence" value="ECO:0007669"/>
    <property type="project" value="InterPro"/>
</dbReference>
<sequence>MSPDQIQLVRQSFARVAPIADQAATLFYARLFALDPAISRLFSGSDMPAQGRRLMEMIGDAVRLLEQPAQLDAALRELGKRHVAYGVQDGHYTTVGTALLATLADALGPDFTPATRAAWGALYAHVGDTMQAGAQEVF</sequence>
<evidence type="ECO:0000313" key="8">
    <source>
        <dbReference type="Proteomes" id="UP000516057"/>
    </source>
</evidence>
<dbReference type="KEGG" id="amon:H9L24_09885"/>
<dbReference type="Proteomes" id="UP000516057">
    <property type="component" value="Chromosome"/>
</dbReference>
<dbReference type="PRINTS" id="PR01907">
    <property type="entry name" value="WORMGLOBIN"/>
</dbReference>
<evidence type="ECO:0000256" key="1">
    <source>
        <dbReference type="ARBA" id="ARBA00022617"/>
    </source>
</evidence>